<dbReference type="RefSeq" id="WP_136819052.1">
    <property type="nucleotide sequence ID" value="NZ_BMJX01000001.1"/>
</dbReference>
<dbReference type="GO" id="GO:0006006">
    <property type="term" value="P:glucose metabolic process"/>
    <property type="evidence" value="ECO:0007669"/>
    <property type="project" value="TreeGrafter"/>
</dbReference>
<reference evidence="16 17" key="1">
    <citation type="submission" date="2019-04" db="EMBL/GenBank/DDBJ databases">
        <title>Sphingobacterium olei sp. nov., isolated from oil-contaminated soil.</title>
        <authorList>
            <person name="Liu B."/>
        </authorList>
    </citation>
    <scope>NUCLEOTIDE SEQUENCE [LARGE SCALE GENOMIC DNA]</scope>
    <source>
        <strain evidence="16 17">Y3L14</strain>
    </source>
</reference>
<evidence type="ECO:0000256" key="6">
    <source>
        <dbReference type="ARBA" id="ARBA00013185"/>
    </source>
</evidence>
<feature type="signal peptide" evidence="15">
    <location>
        <begin position="1"/>
        <end position="23"/>
    </location>
</feature>
<feature type="active site" description="Proton donor" evidence="12">
    <location>
        <position position="212"/>
    </location>
</feature>
<keyword evidence="17" id="KW-1185">Reference proteome</keyword>
<evidence type="ECO:0000256" key="2">
    <source>
        <dbReference type="ARBA" id="ARBA00001913"/>
    </source>
</evidence>
<dbReference type="Pfam" id="PF01263">
    <property type="entry name" value="Aldose_epim"/>
    <property type="match status" value="1"/>
</dbReference>
<evidence type="ECO:0000256" key="9">
    <source>
        <dbReference type="ARBA" id="ARBA00023235"/>
    </source>
</evidence>
<dbReference type="Gene3D" id="2.70.98.10">
    <property type="match status" value="1"/>
</dbReference>
<keyword evidence="15" id="KW-0732">Signal</keyword>
<dbReference type="GO" id="GO:0004034">
    <property type="term" value="F:aldose 1-epimerase activity"/>
    <property type="evidence" value="ECO:0007669"/>
    <property type="project" value="UniProtKB-EC"/>
</dbReference>
<evidence type="ECO:0000256" key="12">
    <source>
        <dbReference type="PIRSR" id="PIRSR005096-1"/>
    </source>
</evidence>
<sequence>MTKFSLLGLGVLSLAFVSCQSSTNSSSSQDSTSHTGVDTSHSFAAEIDGKKIDLYTIKSQSGLSASFTNYGARLVSLNVPDKNGATVDVSLGFNTATEYNNPAEAYYGAIVGPFGNRIANGKFKLSGTEYTLPQNNNGHTLHGGLKGTHFQAWEGQQLNDSTIQFAYTLPDGNEGFPGNLDIKVTYGLRNTGLEIDYIATTDKETVVNLTNHAYFNLNGEGSGTILDHQLQILADKYTPVDGGLIPTGELAPVKGTPFDFTQPKTIGQDINVENEQLTFGKGYDHNWVLNGTKVDGLNHAATLTGDQSGIVMDIYTAEPGIQFYSGNFMAGKVTLKNGKKDDFRTGLCLETQHFPDSPNQPNFPSTVLKPGDTYKTKTIYSFSVKK</sequence>
<dbReference type="EMBL" id="SUKA01000001">
    <property type="protein sequence ID" value="TJY68182.1"/>
    <property type="molecule type" value="Genomic_DNA"/>
</dbReference>
<dbReference type="GO" id="GO:0033499">
    <property type="term" value="P:galactose catabolic process via UDP-galactose, Leloir pathway"/>
    <property type="evidence" value="ECO:0007669"/>
    <property type="project" value="TreeGrafter"/>
</dbReference>
<proteinExistence type="inferred from homology"/>
<name>A0A4U0HC39_9SPHI</name>
<dbReference type="GO" id="GO:0030246">
    <property type="term" value="F:carbohydrate binding"/>
    <property type="evidence" value="ECO:0007669"/>
    <property type="project" value="InterPro"/>
</dbReference>
<evidence type="ECO:0000256" key="11">
    <source>
        <dbReference type="PIRNR" id="PIRNR005096"/>
    </source>
</evidence>
<feature type="active site" description="Proton acceptor" evidence="12">
    <location>
        <position position="350"/>
    </location>
</feature>
<feature type="binding site" evidence="13">
    <location>
        <position position="284"/>
    </location>
    <ligand>
        <name>beta-D-galactose</name>
        <dbReference type="ChEBI" id="CHEBI:27667"/>
    </ligand>
</feature>
<evidence type="ECO:0000313" key="16">
    <source>
        <dbReference type="EMBL" id="TJY68182.1"/>
    </source>
</evidence>
<dbReference type="GO" id="GO:0005737">
    <property type="term" value="C:cytoplasm"/>
    <property type="evidence" value="ECO:0007669"/>
    <property type="project" value="TreeGrafter"/>
</dbReference>
<evidence type="ECO:0000256" key="15">
    <source>
        <dbReference type="SAM" id="SignalP"/>
    </source>
</evidence>
<gene>
    <name evidence="16" type="ORF">FAZ19_02695</name>
</gene>
<dbReference type="SUPFAM" id="SSF74650">
    <property type="entry name" value="Galactose mutarotase-like"/>
    <property type="match status" value="1"/>
</dbReference>
<feature type="binding site" evidence="14">
    <location>
        <begin position="212"/>
        <end position="214"/>
    </location>
    <ligand>
        <name>beta-D-galactose</name>
        <dbReference type="ChEBI" id="CHEBI:27667"/>
    </ligand>
</feature>
<evidence type="ECO:0000313" key="17">
    <source>
        <dbReference type="Proteomes" id="UP000309872"/>
    </source>
</evidence>
<dbReference type="InterPro" id="IPR018052">
    <property type="entry name" value="Ald1_epimerase_CS"/>
</dbReference>
<organism evidence="16 17">
    <name type="scientific">Sphingobacterium alkalisoli</name>
    <dbReference type="NCBI Taxonomy" id="1874115"/>
    <lineage>
        <taxon>Bacteria</taxon>
        <taxon>Pseudomonadati</taxon>
        <taxon>Bacteroidota</taxon>
        <taxon>Sphingobacteriia</taxon>
        <taxon>Sphingobacteriales</taxon>
        <taxon>Sphingobacteriaceae</taxon>
        <taxon>Sphingobacterium</taxon>
    </lineage>
</organism>
<dbReference type="CDD" id="cd09019">
    <property type="entry name" value="galactose_mutarotase_like"/>
    <property type="match status" value="1"/>
</dbReference>
<accession>A0A4U0HC39</accession>
<comment type="pathway">
    <text evidence="3 11">Carbohydrate metabolism; hexose metabolism.</text>
</comment>
<keyword evidence="9 11" id="KW-0413">Isomerase</keyword>
<dbReference type="OrthoDB" id="9779408at2"/>
<dbReference type="PANTHER" id="PTHR10091">
    <property type="entry name" value="ALDOSE-1-EPIMERASE"/>
    <property type="match status" value="1"/>
</dbReference>
<dbReference type="PROSITE" id="PS51257">
    <property type="entry name" value="PROKAR_LIPOPROTEIN"/>
    <property type="match status" value="1"/>
</dbReference>
<evidence type="ECO:0000256" key="7">
    <source>
        <dbReference type="ARBA" id="ARBA00014165"/>
    </source>
</evidence>
<protein>
    <recommendedName>
        <fullName evidence="7 11">Aldose 1-epimerase</fullName>
        <ecNumber evidence="6 11">5.1.3.3</ecNumber>
    </recommendedName>
</protein>
<comment type="caution">
    <text evidence="16">The sequence shown here is derived from an EMBL/GenBank/DDBJ whole genome shotgun (WGS) entry which is preliminary data.</text>
</comment>
<dbReference type="InterPro" id="IPR011013">
    <property type="entry name" value="Gal_mutarotase_sf_dom"/>
</dbReference>
<dbReference type="Proteomes" id="UP000309872">
    <property type="component" value="Unassembled WGS sequence"/>
</dbReference>
<dbReference type="EC" id="5.1.3.3" evidence="6 11"/>
<dbReference type="NCBIfam" id="NF008277">
    <property type="entry name" value="PRK11055.1"/>
    <property type="match status" value="1"/>
</dbReference>
<dbReference type="PIRSF" id="PIRSF005096">
    <property type="entry name" value="GALM"/>
    <property type="match status" value="1"/>
</dbReference>
<evidence type="ECO:0000256" key="4">
    <source>
        <dbReference type="ARBA" id="ARBA00006206"/>
    </source>
</evidence>
<dbReference type="InterPro" id="IPR015443">
    <property type="entry name" value="Aldose_1-epimerase"/>
</dbReference>
<comment type="catalytic activity">
    <reaction evidence="1 11">
        <text>alpha-D-glucose = beta-D-glucose</text>
        <dbReference type="Rhea" id="RHEA:10264"/>
        <dbReference type="ChEBI" id="CHEBI:15903"/>
        <dbReference type="ChEBI" id="CHEBI:17925"/>
        <dbReference type="EC" id="5.1.3.3"/>
    </reaction>
</comment>
<evidence type="ECO:0000256" key="13">
    <source>
        <dbReference type="PIRSR" id="PIRSR005096-2"/>
    </source>
</evidence>
<comment type="cofactor">
    <cofactor evidence="2">
        <name>Ca(2+)</name>
        <dbReference type="ChEBI" id="CHEBI:29108"/>
    </cofactor>
</comment>
<feature type="binding site" evidence="14">
    <location>
        <begin position="116"/>
        <end position="117"/>
    </location>
    <ligand>
        <name>beta-D-galactose</name>
        <dbReference type="ChEBI" id="CHEBI:27667"/>
    </ligand>
</feature>
<evidence type="ECO:0000256" key="8">
    <source>
        <dbReference type="ARBA" id="ARBA00022837"/>
    </source>
</evidence>
<evidence type="ECO:0000256" key="10">
    <source>
        <dbReference type="ARBA" id="ARBA00023277"/>
    </source>
</evidence>
<dbReference type="InterPro" id="IPR008183">
    <property type="entry name" value="Aldose_1/G6P_1-epimerase"/>
</dbReference>
<evidence type="ECO:0000256" key="3">
    <source>
        <dbReference type="ARBA" id="ARBA00005028"/>
    </source>
</evidence>
<comment type="subunit">
    <text evidence="5">Monomer.</text>
</comment>
<comment type="similarity">
    <text evidence="4 11">Belongs to the aldose epimerase family.</text>
</comment>
<dbReference type="PANTHER" id="PTHR10091:SF0">
    <property type="entry name" value="GALACTOSE MUTAROTASE"/>
    <property type="match status" value="1"/>
</dbReference>
<evidence type="ECO:0000256" key="1">
    <source>
        <dbReference type="ARBA" id="ARBA00001614"/>
    </source>
</evidence>
<dbReference type="PROSITE" id="PS00545">
    <property type="entry name" value="ALDOSE_1_EPIMERASE"/>
    <property type="match status" value="1"/>
</dbReference>
<dbReference type="InterPro" id="IPR047215">
    <property type="entry name" value="Galactose_mutarotase-like"/>
</dbReference>
<dbReference type="UniPathway" id="UPA00242"/>
<keyword evidence="8" id="KW-0106">Calcium</keyword>
<keyword evidence="10 11" id="KW-0119">Carbohydrate metabolism</keyword>
<dbReference type="InterPro" id="IPR014718">
    <property type="entry name" value="GH-type_carb-bd"/>
</dbReference>
<evidence type="ECO:0000256" key="14">
    <source>
        <dbReference type="PIRSR" id="PIRSR005096-3"/>
    </source>
</evidence>
<feature type="chain" id="PRO_5020610093" description="Aldose 1-epimerase" evidence="15">
    <location>
        <begin position="24"/>
        <end position="386"/>
    </location>
</feature>
<evidence type="ECO:0000256" key="5">
    <source>
        <dbReference type="ARBA" id="ARBA00011245"/>
    </source>
</evidence>
<dbReference type="AlphaFoldDB" id="A0A4U0HC39"/>